<dbReference type="SUPFAM" id="SSF81296">
    <property type="entry name" value="E set domains"/>
    <property type="match status" value="1"/>
</dbReference>
<name>A0ABR2WVG2_9FUNG</name>
<protein>
    <recommendedName>
        <fullName evidence="5">Arrestin C-terminal-like domain-containing protein</fullName>
    </recommendedName>
</protein>
<dbReference type="InterPro" id="IPR050357">
    <property type="entry name" value="Arrestin_domain-protein"/>
</dbReference>
<dbReference type="Gene3D" id="2.60.40.640">
    <property type="match status" value="1"/>
</dbReference>
<feature type="domain" description="Arrestin-like N-terminal" evidence="1">
    <location>
        <begin position="60"/>
        <end position="122"/>
    </location>
</feature>
<evidence type="ECO:0000313" key="4">
    <source>
        <dbReference type="Proteomes" id="UP001479436"/>
    </source>
</evidence>
<dbReference type="EMBL" id="JASJQH010000263">
    <property type="protein sequence ID" value="KAK9765485.1"/>
    <property type="molecule type" value="Genomic_DNA"/>
</dbReference>
<sequence>MWYNSNLHIHLFNEQIVFRGCRDTASGHALRGYLLLSLRGINKITSIQLSLQGVASVPSETTEIFLQHNVEFLEVTQNPKSFHSGTYMYHFELPLTGDLPESVNSRNGCIQYSLKAVAKREGFSLQSELLHERSVYISRVHSIDFDDINSQELLKFGEIHGELGFTIYSNSNSYQPGQEVNLNIGTKLLNTTSKIESIQACIVEAVRYRTKNGDIKSTKRPLIETIKYEDLRKYKPTVHSNSIQILIDSSIQTDCKSDMLSLSHLIEIQICLLNGSGMKKYILVRTPIHISNKEEDTLPLYSLSTPTSPPAYT</sequence>
<dbReference type="PANTHER" id="PTHR11188:SF17">
    <property type="entry name" value="FI21816P1"/>
    <property type="match status" value="1"/>
</dbReference>
<dbReference type="InterPro" id="IPR011021">
    <property type="entry name" value="Arrestin-like_N"/>
</dbReference>
<dbReference type="InterPro" id="IPR011022">
    <property type="entry name" value="Arrestin_C-like"/>
</dbReference>
<gene>
    <name evidence="3" type="ORF">K7432_006138</name>
</gene>
<dbReference type="PANTHER" id="PTHR11188">
    <property type="entry name" value="ARRESTIN DOMAIN CONTAINING PROTEIN"/>
    <property type="match status" value="1"/>
</dbReference>
<evidence type="ECO:0000259" key="2">
    <source>
        <dbReference type="Pfam" id="PF02752"/>
    </source>
</evidence>
<proteinExistence type="predicted"/>
<keyword evidence="4" id="KW-1185">Reference proteome</keyword>
<evidence type="ECO:0008006" key="5">
    <source>
        <dbReference type="Google" id="ProtNLM"/>
    </source>
</evidence>
<accession>A0ABR2WVG2</accession>
<dbReference type="Pfam" id="PF02752">
    <property type="entry name" value="Arrestin_C"/>
    <property type="match status" value="1"/>
</dbReference>
<organism evidence="3 4">
    <name type="scientific">Basidiobolus ranarum</name>
    <dbReference type="NCBI Taxonomy" id="34480"/>
    <lineage>
        <taxon>Eukaryota</taxon>
        <taxon>Fungi</taxon>
        <taxon>Fungi incertae sedis</taxon>
        <taxon>Zoopagomycota</taxon>
        <taxon>Entomophthoromycotina</taxon>
        <taxon>Basidiobolomycetes</taxon>
        <taxon>Basidiobolales</taxon>
        <taxon>Basidiobolaceae</taxon>
        <taxon>Basidiobolus</taxon>
    </lineage>
</organism>
<evidence type="ECO:0000313" key="3">
    <source>
        <dbReference type="EMBL" id="KAK9765485.1"/>
    </source>
</evidence>
<evidence type="ECO:0000259" key="1">
    <source>
        <dbReference type="Pfam" id="PF00339"/>
    </source>
</evidence>
<feature type="domain" description="Arrestin C-terminal-like" evidence="2">
    <location>
        <begin position="161"/>
        <end position="291"/>
    </location>
</feature>
<reference evidence="3 4" key="1">
    <citation type="submission" date="2023-04" db="EMBL/GenBank/DDBJ databases">
        <title>Genome of Basidiobolus ranarum AG-B5.</title>
        <authorList>
            <person name="Stajich J.E."/>
            <person name="Carter-House D."/>
            <person name="Gryganskyi A."/>
        </authorList>
    </citation>
    <scope>NUCLEOTIDE SEQUENCE [LARGE SCALE GENOMIC DNA]</scope>
    <source>
        <strain evidence="3 4">AG-B5</strain>
    </source>
</reference>
<dbReference type="Pfam" id="PF00339">
    <property type="entry name" value="Arrestin_N"/>
    <property type="match status" value="1"/>
</dbReference>
<comment type="caution">
    <text evidence="3">The sequence shown here is derived from an EMBL/GenBank/DDBJ whole genome shotgun (WGS) entry which is preliminary data.</text>
</comment>
<dbReference type="Proteomes" id="UP001479436">
    <property type="component" value="Unassembled WGS sequence"/>
</dbReference>
<dbReference type="InterPro" id="IPR014752">
    <property type="entry name" value="Arrestin-like_C"/>
</dbReference>
<dbReference type="InterPro" id="IPR014756">
    <property type="entry name" value="Ig_E-set"/>
</dbReference>